<keyword evidence="3 9" id="KW-0479">Metal-binding</keyword>
<dbReference type="OrthoDB" id="9801430at2"/>
<evidence type="ECO:0000256" key="7">
    <source>
        <dbReference type="ARBA" id="ARBA00023049"/>
    </source>
</evidence>
<reference evidence="10 11" key="1">
    <citation type="submission" date="2018-03" db="EMBL/GenBank/DDBJ databases">
        <title>Adhaeribacter sp. HMF7605 Genome sequencing and assembly.</title>
        <authorList>
            <person name="Kang H."/>
            <person name="Kang J."/>
            <person name="Cha I."/>
            <person name="Kim H."/>
            <person name="Joh K."/>
        </authorList>
    </citation>
    <scope>NUCLEOTIDE SEQUENCE [LARGE SCALE GENOMIC DNA]</scope>
    <source>
        <strain evidence="10 11">HMF7605</strain>
    </source>
</reference>
<feature type="binding site" evidence="9">
    <location>
        <position position="153"/>
    </location>
    <ligand>
        <name>Zn(2+)</name>
        <dbReference type="ChEBI" id="CHEBI:29105"/>
        <note>catalytic</note>
    </ligand>
</feature>
<dbReference type="Proteomes" id="UP000240357">
    <property type="component" value="Unassembled WGS sequence"/>
</dbReference>
<keyword evidence="5 9" id="KW-0862">Zinc</keyword>
<evidence type="ECO:0000256" key="5">
    <source>
        <dbReference type="ARBA" id="ARBA00022833"/>
    </source>
</evidence>
<dbReference type="HAMAP" id="MF_01924">
    <property type="entry name" value="A_A_dipeptidase"/>
    <property type="match status" value="1"/>
</dbReference>
<comment type="cofactor">
    <cofactor evidence="9">
        <name>Zn(2+)</name>
        <dbReference type="ChEBI" id="CHEBI:29105"/>
    </cofactor>
    <text evidence="9">Binds 1 zinc ion per subunit.</text>
</comment>
<dbReference type="GO" id="GO:0008270">
    <property type="term" value="F:zinc ion binding"/>
    <property type="evidence" value="ECO:0007669"/>
    <property type="project" value="UniProtKB-UniRule"/>
</dbReference>
<dbReference type="Pfam" id="PF01427">
    <property type="entry name" value="Peptidase_M15"/>
    <property type="match status" value="1"/>
</dbReference>
<dbReference type="GO" id="GO:0006508">
    <property type="term" value="P:proteolysis"/>
    <property type="evidence" value="ECO:0007669"/>
    <property type="project" value="UniProtKB-KW"/>
</dbReference>
<dbReference type="AlphaFoldDB" id="A0A2T2YN97"/>
<evidence type="ECO:0000256" key="3">
    <source>
        <dbReference type="ARBA" id="ARBA00022723"/>
    </source>
</evidence>
<evidence type="ECO:0000313" key="11">
    <source>
        <dbReference type="Proteomes" id="UP000240357"/>
    </source>
</evidence>
<keyword evidence="4 9" id="KW-0378">Hydrolase</keyword>
<evidence type="ECO:0000256" key="2">
    <source>
        <dbReference type="ARBA" id="ARBA00022670"/>
    </source>
</evidence>
<evidence type="ECO:0000256" key="4">
    <source>
        <dbReference type="ARBA" id="ARBA00022801"/>
    </source>
</evidence>
<evidence type="ECO:0000256" key="9">
    <source>
        <dbReference type="HAMAP-Rule" id="MF_01924"/>
    </source>
</evidence>
<comment type="caution">
    <text evidence="10">The sequence shown here is derived from an EMBL/GenBank/DDBJ whole genome shotgun (WGS) entry which is preliminary data.</text>
</comment>
<accession>A0A2T2YN97</accession>
<proteinExistence type="inferred from homology"/>
<gene>
    <name evidence="10" type="ORF">AHMF7605_27465</name>
</gene>
<protein>
    <recommendedName>
        <fullName evidence="9">D-alanyl-D-alanine dipeptidase</fullName>
        <shortName evidence="9">D-Ala-D-Ala dipeptidase</shortName>
        <ecNumber evidence="9">3.4.13.22</ecNumber>
    </recommendedName>
</protein>
<feature type="binding site" evidence="9">
    <location>
        <position position="146"/>
    </location>
    <ligand>
        <name>Zn(2+)</name>
        <dbReference type="ChEBI" id="CHEBI:29105"/>
        <note>catalytic</note>
    </ligand>
</feature>
<keyword evidence="6 9" id="KW-0224">Dipeptidase</keyword>
<organism evidence="10 11">
    <name type="scientific">Adhaeribacter arboris</name>
    <dbReference type="NCBI Taxonomy" id="2072846"/>
    <lineage>
        <taxon>Bacteria</taxon>
        <taxon>Pseudomonadati</taxon>
        <taxon>Bacteroidota</taxon>
        <taxon>Cytophagia</taxon>
        <taxon>Cytophagales</taxon>
        <taxon>Hymenobacteraceae</taxon>
        <taxon>Adhaeribacter</taxon>
    </lineage>
</organism>
<feature type="site" description="Transition state stabilizer" evidence="9">
    <location>
        <position position="119"/>
    </location>
</feature>
<dbReference type="GO" id="GO:0008237">
    <property type="term" value="F:metallopeptidase activity"/>
    <property type="evidence" value="ECO:0007669"/>
    <property type="project" value="UniProtKB-KW"/>
</dbReference>
<dbReference type="RefSeq" id="WP_106933137.1">
    <property type="nucleotide sequence ID" value="NZ_PYFT01000001.1"/>
</dbReference>
<keyword evidence="2 9" id="KW-0645">Protease</keyword>
<keyword evidence="11" id="KW-1185">Reference proteome</keyword>
<evidence type="ECO:0000313" key="10">
    <source>
        <dbReference type="EMBL" id="PSR56966.1"/>
    </source>
</evidence>
<sequence length="234" mass="27131">MRSSLSRNLFLLGVQVLLSWSAWAQELKGNKYGLKVINDPTHYQKQVSTDSSLQLVDLATIIPNIQLDIRYATANNFIGEPVYTSAKAFLRRPVAQALKKVQTELNQQGLGLKIFDAYRPYRATVYFFEKVQDTVYLAKPWEGSRHNRGCTVDLTLVNLKTGQELQMPTAYDAFTKKAHVNYSNLPALAIKNREKLKQVMTKHGFEVYSEEWWHFDYRDFKKFDLLDIRFEDLP</sequence>
<dbReference type="GO" id="GO:0160237">
    <property type="term" value="F:D-Ala-D-Ala dipeptidase activity"/>
    <property type="evidence" value="ECO:0007669"/>
    <property type="project" value="UniProtKB-EC"/>
</dbReference>
<dbReference type="PANTHER" id="PTHR43126:SF1">
    <property type="entry name" value="D-ALANYL-D-ALANINE DIPEPTIDASE"/>
    <property type="match status" value="1"/>
</dbReference>
<evidence type="ECO:0000256" key="8">
    <source>
        <dbReference type="ARBA" id="ARBA00023316"/>
    </source>
</evidence>
<dbReference type="CDD" id="cd14840">
    <property type="entry name" value="D-Ala-D-Ala_dipeptidase_Aad"/>
    <property type="match status" value="1"/>
</dbReference>
<dbReference type="PANTHER" id="PTHR43126">
    <property type="entry name" value="D-ALANYL-D-ALANINE DIPEPTIDASE"/>
    <property type="match status" value="1"/>
</dbReference>
<name>A0A2T2YN97_9BACT</name>
<feature type="active site" description="Proton donor/acceptor" evidence="9">
    <location>
        <position position="211"/>
    </location>
</feature>
<dbReference type="GO" id="GO:0071555">
    <property type="term" value="P:cell wall organization"/>
    <property type="evidence" value="ECO:0007669"/>
    <property type="project" value="UniProtKB-KW"/>
</dbReference>
<comment type="function">
    <text evidence="9">Catalyzes hydrolysis of the D-alanyl-D-alanine dipeptide.</text>
</comment>
<dbReference type="EC" id="3.4.13.22" evidence="9"/>
<evidence type="ECO:0000256" key="6">
    <source>
        <dbReference type="ARBA" id="ARBA00022997"/>
    </source>
</evidence>
<dbReference type="InterPro" id="IPR000755">
    <property type="entry name" value="A_A_dipeptidase"/>
</dbReference>
<evidence type="ECO:0000256" key="1">
    <source>
        <dbReference type="ARBA" id="ARBA00001362"/>
    </source>
</evidence>
<dbReference type="InterPro" id="IPR009045">
    <property type="entry name" value="Zn_M74/Hedgehog-like"/>
</dbReference>
<dbReference type="Gene3D" id="3.30.1380.10">
    <property type="match status" value="1"/>
</dbReference>
<keyword evidence="8" id="KW-0961">Cell wall biogenesis/degradation</keyword>
<keyword evidence="7 9" id="KW-0482">Metalloprotease</keyword>
<feature type="binding site" evidence="9">
    <location>
        <position position="214"/>
    </location>
    <ligand>
        <name>Zn(2+)</name>
        <dbReference type="ChEBI" id="CHEBI:29105"/>
        <note>catalytic</note>
    </ligand>
</feature>
<dbReference type="SUPFAM" id="SSF55166">
    <property type="entry name" value="Hedgehog/DD-peptidase"/>
    <property type="match status" value="1"/>
</dbReference>
<comment type="catalytic activity">
    <reaction evidence="1 9">
        <text>D-alanyl-D-alanine + H2O = 2 D-alanine</text>
        <dbReference type="Rhea" id="RHEA:20661"/>
        <dbReference type="ChEBI" id="CHEBI:15377"/>
        <dbReference type="ChEBI" id="CHEBI:57416"/>
        <dbReference type="ChEBI" id="CHEBI:57822"/>
        <dbReference type="EC" id="3.4.13.22"/>
    </reaction>
</comment>
<comment type="similarity">
    <text evidence="9">Belongs to the peptidase M15D family.</text>
</comment>
<dbReference type="EMBL" id="PYFT01000001">
    <property type="protein sequence ID" value="PSR56966.1"/>
    <property type="molecule type" value="Genomic_DNA"/>
</dbReference>